<comment type="caution">
    <text evidence="2">The sequence shown here is derived from an EMBL/GenBank/DDBJ whole genome shotgun (WGS) entry which is preliminary data.</text>
</comment>
<feature type="region of interest" description="Disordered" evidence="1">
    <location>
        <begin position="92"/>
        <end position="112"/>
    </location>
</feature>
<dbReference type="EMBL" id="BSSA01000027">
    <property type="protein sequence ID" value="GLW73738.1"/>
    <property type="molecule type" value="Genomic_DNA"/>
</dbReference>
<dbReference type="Proteomes" id="UP001165041">
    <property type="component" value="Unassembled WGS sequence"/>
</dbReference>
<evidence type="ECO:0000313" key="2">
    <source>
        <dbReference type="EMBL" id="GLW73738.1"/>
    </source>
</evidence>
<organism evidence="2 3">
    <name type="scientific">Kitasatospora phosalacinea</name>
    <dbReference type="NCBI Taxonomy" id="2065"/>
    <lineage>
        <taxon>Bacteria</taxon>
        <taxon>Bacillati</taxon>
        <taxon>Actinomycetota</taxon>
        <taxon>Actinomycetes</taxon>
        <taxon>Kitasatosporales</taxon>
        <taxon>Streptomycetaceae</taxon>
        <taxon>Kitasatospora</taxon>
    </lineage>
</organism>
<reference evidence="2" key="1">
    <citation type="submission" date="2023-02" db="EMBL/GenBank/DDBJ databases">
        <title>Kitasatospora phosalacinea NBRC 14627.</title>
        <authorList>
            <person name="Ichikawa N."/>
            <person name="Sato H."/>
            <person name="Tonouchi N."/>
        </authorList>
    </citation>
    <scope>NUCLEOTIDE SEQUENCE</scope>
    <source>
        <strain evidence="2">NBRC 14627</strain>
    </source>
</reference>
<proteinExistence type="predicted"/>
<feature type="compositionally biased region" description="Gly residues" evidence="1">
    <location>
        <begin position="102"/>
        <end position="112"/>
    </location>
</feature>
<evidence type="ECO:0000313" key="3">
    <source>
        <dbReference type="Proteomes" id="UP001165041"/>
    </source>
</evidence>
<gene>
    <name evidence="2" type="ORF">Kpho02_60360</name>
</gene>
<dbReference type="AlphaFoldDB" id="A0A9W6QEY7"/>
<accession>A0A9W6QEY7</accession>
<name>A0A9W6QEY7_9ACTN</name>
<feature type="region of interest" description="Disordered" evidence="1">
    <location>
        <begin position="1"/>
        <end position="59"/>
    </location>
</feature>
<sequence>MTRRETTLSPVCQRRGREPRVALRSGSMCSRQLSPGVRSPSAGEFGGAPGESRGDVAHGGVVGDAERAHEVERVAGGGGCVEELGPAEAVEGGFVGEDQLQGGLGNGLRAGS</sequence>
<protein>
    <submittedName>
        <fullName evidence="2">Uncharacterized protein</fullName>
    </submittedName>
</protein>
<evidence type="ECO:0000256" key="1">
    <source>
        <dbReference type="SAM" id="MobiDB-lite"/>
    </source>
</evidence>